<keyword evidence="2" id="KW-1185">Reference proteome</keyword>
<reference evidence="1 2" key="1">
    <citation type="submission" date="2014-01" db="EMBL/GenBank/DDBJ databases">
        <title>Full genme sequencing of cellulolytic bacterium Gynuella sunshinyii YC6258T gen. nov., sp. nov.</title>
        <authorList>
            <person name="Khan H."/>
            <person name="Chung E.J."/>
            <person name="Chung Y.R."/>
        </authorList>
    </citation>
    <scope>NUCLEOTIDE SEQUENCE [LARGE SCALE GENOMIC DNA]</scope>
    <source>
        <strain evidence="1 2">YC6258</strain>
    </source>
</reference>
<evidence type="ECO:0008006" key="3">
    <source>
        <dbReference type="Google" id="ProtNLM"/>
    </source>
</evidence>
<dbReference type="EMBL" id="CP007142">
    <property type="protein sequence ID" value="AJQ92092.1"/>
    <property type="molecule type" value="Genomic_DNA"/>
</dbReference>
<organism evidence="1 2">
    <name type="scientific">Gynuella sunshinyii YC6258</name>
    <dbReference type="NCBI Taxonomy" id="1445510"/>
    <lineage>
        <taxon>Bacteria</taxon>
        <taxon>Pseudomonadati</taxon>
        <taxon>Pseudomonadota</taxon>
        <taxon>Gammaproteobacteria</taxon>
        <taxon>Oceanospirillales</taxon>
        <taxon>Saccharospirillaceae</taxon>
        <taxon>Gynuella</taxon>
    </lineage>
</organism>
<accession>A0A0C5VC53</accession>
<gene>
    <name evidence="1" type="ORF">YC6258_00036</name>
</gene>
<dbReference type="OrthoDB" id="6284745at2"/>
<name>A0A0C5VC53_9GAMM</name>
<proteinExistence type="predicted"/>
<protein>
    <recommendedName>
        <fullName evidence="3">Alginate export domain-containing protein</fullName>
    </recommendedName>
</protein>
<dbReference type="KEGG" id="gsn:YC6258_00036"/>
<sequence>MRLLWLIILLPLWCQAESAFELYNESTLARNPDIDGLPDSAEPPDLLLTDTLYFRYRYQRDVTTNGQLQLHYQGGLNAMLWHQHGDTDFDTSILDNQRRYRIRDLDRTPQQNLLGIDHLDYQQNLDRLQWYQRFANADLYLGRQPITLGTARFASGTDVIYPTELAALPSDYRTGVDAIRLEIPVGDLSVLDSGFVGSRDSDDNVAFGRYKTNVQAIDWTLTAIAWHDAQIYSVGTEGALSSFGLWQELAWLRPSSGRTLLRWSLGFDQSIGDFLVQLEYHYNQPGSQHAGQYLSNLSRDPFYQRGAINLYGEHYLFASLSWLNGVRSSFESSLSANLDDGSLMLTPYLTRSLSENSELTLQVNLPLGQQPLFTQGQFRMGSEFGSYPASITLQLKSYF</sequence>
<dbReference type="AlphaFoldDB" id="A0A0C5VC53"/>
<evidence type="ECO:0000313" key="2">
    <source>
        <dbReference type="Proteomes" id="UP000032266"/>
    </source>
</evidence>
<evidence type="ECO:0000313" key="1">
    <source>
        <dbReference type="EMBL" id="AJQ92092.1"/>
    </source>
</evidence>
<dbReference type="Proteomes" id="UP000032266">
    <property type="component" value="Chromosome"/>
</dbReference>
<dbReference type="RefSeq" id="WP_044615256.1">
    <property type="nucleotide sequence ID" value="NZ_CP007142.1"/>
</dbReference>
<dbReference type="STRING" id="1445510.YC6258_00036"/>
<dbReference type="HOGENOM" id="CLU_690320_0_0_6"/>